<name>A0AAD3HEI1_9STRA</name>
<reference evidence="2 3" key="1">
    <citation type="journal article" date="2021" name="Sci. Rep.">
        <title>The genome of the diatom Chaetoceros tenuissimus carries an ancient integrated fragment of an extant virus.</title>
        <authorList>
            <person name="Hongo Y."/>
            <person name="Kimura K."/>
            <person name="Takaki Y."/>
            <person name="Yoshida Y."/>
            <person name="Baba S."/>
            <person name="Kobayashi G."/>
            <person name="Nagasaki K."/>
            <person name="Hano T."/>
            <person name="Tomaru Y."/>
        </authorList>
    </citation>
    <scope>NUCLEOTIDE SEQUENCE [LARGE SCALE GENOMIC DNA]</scope>
    <source>
        <strain evidence="2 3">NIES-3715</strain>
    </source>
</reference>
<dbReference type="AlphaFoldDB" id="A0AAD3HEI1"/>
<accession>A0AAD3HEI1</accession>
<organism evidence="2 3">
    <name type="scientific">Chaetoceros tenuissimus</name>
    <dbReference type="NCBI Taxonomy" id="426638"/>
    <lineage>
        <taxon>Eukaryota</taxon>
        <taxon>Sar</taxon>
        <taxon>Stramenopiles</taxon>
        <taxon>Ochrophyta</taxon>
        <taxon>Bacillariophyta</taxon>
        <taxon>Coscinodiscophyceae</taxon>
        <taxon>Chaetocerotophycidae</taxon>
        <taxon>Chaetocerotales</taxon>
        <taxon>Chaetocerotaceae</taxon>
        <taxon>Chaetoceros</taxon>
    </lineage>
</organism>
<comment type="caution">
    <text evidence="2">The sequence shown here is derived from an EMBL/GenBank/DDBJ whole genome shotgun (WGS) entry which is preliminary data.</text>
</comment>
<proteinExistence type="predicted"/>
<evidence type="ECO:0000313" key="2">
    <source>
        <dbReference type="EMBL" id="GFH60932.1"/>
    </source>
</evidence>
<evidence type="ECO:0000313" key="3">
    <source>
        <dbReference type="Proteomes" id="UP001054902"/>
    </source>
</evidence>
<gene>
    <name evidence="2" type="ORF">CTEN210_17408</name>
</gene>
<dbReference type="EMBL" id="BLLK01000069">
    <property type="protein sequence ID" value="GFH60932.1"/>
    <property type="molecule type" value="Genomic_DNA"/>
</dbReference>
<dbReference type="Proteomes" id="UP001054902">
    <property type="component" value="Unassembled WGS sequence"/>
</dbReference>
<evidence type="ECO:0000256" key="1">
    <source>
        <dbReference type="SAM" id="MobiDB-lite"/>
    </source>
</evidence>
<feature type="region of interest" description="Disordered" evidence="1">
    <location>
        <begin position="1"/>
        <end position="31"/>
    </location>
</feature>
<sequence>MNSEYSGGVRRQVSSSTEEFQEDPQIDSLQNVTVEITPDSDDDTRPTMHTYLDLDPLGYCCEMMNDQHEQLLKAWEVSWNSKGWKTRVLTIDDAKKHPEFDSITKELERLGLNPYNRKCYWRWMAMAALDEYGNEGNGSYFMSDYDTIPLELDSDRGLELIDESKGIFTSYQNHVPCLMQASTSEWDRVLHLLIDSLPEGADATASDMISLLKVRETLGDDAGIIWKDEVQTGFPFQKDANAAYWGGFYPDVNMKYGMVGARSEVVTFIGREYSNSCHSQEADSVKIAM</sequence>
<protein>
    <submittedName>
        <fullName evidence="2">Uncharacterized protein</fullName>
    </submittedName>
</protein>
<keyword evidence="3" id="KW-1185">Reference proteome</keyword>